<dbReference type="PANTHER" id="PTHR10039:SF14">
    <property type="entry name" value="NACHT DOMAIN-CONTAINING PROTEIN"/>
    <property type="match status" value="1"/>
</dbReference>
<dbReference type="InterPro" id="IPR027417">
    <property type="entry name" value="P-loop_NTPase"/>
</dbReference>
<dbReference type="EMBL" id="JAGTJQ010000003">
    <property type="protein sequence ID" value="KAH7035981.1"/>
    <property type="molecule type" value="Genomic_DNA"/>
</dbReference>
<dbReference type="Pfam" id="PF00023">
    <property type="entry name" value="Ank"/>
    <property type="match status" value="1"/>
</dbReference>
<evidence type="ECO:0000256" key="2">
    <source>
        <dbReference type="PROSITE-ProRule" id="PRU00023"/>
    </source>
</evidence>
<dbReference type="Gene3D" id="1.25.40.20">
    <property type="entry name" value="Ankyrin repeat-containing domain"/>
    <property type="match status" value="1"/>
</dbReference>
<feature type="repeat" description="ANK" evidence="2">
    <location>
        <begin position="833"/>
        <end position="865"/>
    </location>
</feature>
<feature type="repeat" description="ANK" evidence="2">
    <location>
        <begin position="701"/>
        <end position="733"/>
    </location>
</feature>
<dbReference type="PROSITE" id="PS50837">
    <property type="entry name" value="NACHT"/>
    <property type="match status" value="1"/>
</dbReference>
<evidence type="ECO:0000259" key="4">
    <source>
        <dbReference type="PROSITE" id="PS50837"/>
    </source>
</evidence>
<dbReference type="InterPro" id="IPR056884">
    <property type="entry name" value="NPHP3-like_N"/>
</dbReference>
<dbReference type="Gene3D" id="3.40.50.300">
    <property type="entry name" value="P-loop containing nucleotide triphosphate hydrolases"/>
    <property type="match status" value="1"/>
</dbReference>
<dbReference type="InterPro" id="IPR036770">
    <property type="entry name" value="Ankyrin_rpt-contain_sf"/>
</dbReference>
<feature type="repeat" description="ANK" evidence="2">
    <location>
        <begin position="899"/>
        <end position="931"/>
    </location>
</feature>
<dbReference type="Pfam" id="PF24883">
    <property type="entry name" value="NPHP3_N"/>
    <property type="match status" value="1"/>
</dbReference>
<reference evidence="5" key="1">
    <citation type="journal article" date="2021" name="Nat. Commun.">
        <title>Genetic determinants of endophytism in the Arabidopsis root mycobiome.</title>
        <authorList>
            <person name="Mesny F."/>
            <person name="Miyauchi S."/>
            <person name="Thiergart T."/>
            <person name="Pickel B."/>
            <person name="Atanasova L."/>
            <person name="Karlsson M."/>
            <person name="Huettel B."/>
            <person name="Barry K.W."/>
            <person name="Haridas S."/>
            <person name="Chen C."/>
            <person name="Bauer D."/>
            <person name="Andreopoulos W."/>
            <person name="Pangilinan J."/>
            <person name="LaButti K."/>
            <person name="Riley R."/>
            <person name="Lipzen A."/>
            <person name="Clum A."/>
            <person name="Drula E."/>
            <person name="Henrissat B."/>
            <person name="Kohler A."/>
            <person name="Grigoriev I.V."/>
            <person name="Martin F.M."/>
            <person name="Hacquard S."/>
        </authorList>
    </citation>
    <scope>NUCLEOTIDE SEQUENCE</scope>
    <source>
        <strain evidence="5">MPI-CAGE-CH-0230</strain>
    </source>
</reference>
<evidence type="ECO:0000313" key="5">
    <source>
        <dbReference type="EMBL" id="KAH7035981.1"/>
    </source>
</evidence>
<dbReference type="GeneID" id="70182971"/>
<feature type="compositionally biased region" description="Low complexity" evidence="3">
    <location>
        <begin position="612"/>
        <end position="627"/>
    </location>
</feature>
<dbReference type="Pfam" id="PF12796">
    <property type="entry name" value="Ank_2"/>
    <property type="match status" value="2"/>
</dbReference>
<name>A0A9P8YFG4_9PEZI</name>
<feature type="repeat" description="ANK" evidence="2">
    <location>
        <begin position="734"/>
        <end position="766"/>
    </location>
</feature>
<gene>
    <name evidence="5" type="ORF">B0I36DRAFT_319493</name>
</gene>
<feature type="repeat" description="ANK" evidence="2">
    <location>
        <begin position="767"/>
        <end position="799"/>
    </location>
</feature>
<dbReference type="PRINTS" id="PR01415">
    <property type="entry name" value="ANKYRIN"/>
</dbReference>
<dbReference type="InterPro" id="IPR054471">
    <property type="entry name" value="GPIID_WHD"/>
</dbReference>
<accession>A0A9P8YFG4</accession>
<feature type="repeat" description="ANK" evidence="2">
    <location>
        <begin position="866"/>
        <end position="898"/>
    </location>
</feature>
<comment type="caution">
    <text evidence="5">The sequence shown here is derived from an EMBL/GenBank/DDBJ whole genome shotgun (WGS) entry which is preliminary data.</text>
</comment>
<keyword evidence="2" id="KW-0040">ANK repeat</keyword>
<dbReference type="Pfam" id="PF22939">
    <property type="entry name" value="WHD_GPIID"/>
    <property type="match status" value="1"/>
</dbReference>
<evidence type="ECO:0000313" key="6">
    <source>
        <dbReference type="Proteomes" id="UP000756346"/>
    </source>
</evidence>
<dbReference type="SUPFAM" id="SSF48403">
    <property type="entry name" value="Ankyrin repeat"/>
    <property type="match status" value="1"/>
</dbReference>
<protein>
    <submittedName>
        <fullName evidence="5">Ankyrin repeat-containing domain protein</fullName>
    </submittedName>
</protein>
<dbReference type="AlphaFoldDB" id="A0A9P8YFG4"/>
<dbReference type="InterPro" id="IPR007111">
    <property type="entry name" value="NACHT_NTPase"/>
</dbReference>
<proteinExistence type="predicted"/>
<feature type="region of interest" description="Disordered" evidence="3">
    <location>
        <begin position="602"/>
        <end position="627"/>
    </location>
</feature>
<feature type="domain" description="NACHT" evidence="4">
    <location>
        <begin position="96"/>
        <end position="246"/>
    </location>
</feature>
<keyword evidence="1" id="KW-0677">Repeat</keyword>
<evidence type="ECO:0000256" key="1">
    <source>
        <dbReference type="ARBA" id="ARBA00022737"/>
    </source>
</evidence>
<dbReference type="RefSeq" id="XP_046016074.1">
    <property type="nucleotide sequence ID" value="XM_046153425.1"/>
</dbReference>
<keyword evidence="6" id="KW-1185">Reference proteome</keyword>
<sequence>MTDNPPGTTNIIRDVTASDRARVHNGNSYHYHNQVSSWNSAQAKLRQKLLRQKLLRGLNTCPYEERKDINLRRASGTCEWFVNHERFNKWQEETSALLWVSADPGCGKSVLAKHLIDNVLPKSNSESTKICYFFFKDGFDDQTTSEGALCCLLHQLFTKQEDLVSDKLLDLFKIERSRLFKSFRQLWKVLQQTATLNSKKNPKSTIICVVDALDECSNAGPFATALTQLYTDNGVPGLKFLVTSRPYDRIRAAFRTLEDTQPTIHLSGENEEEVEKISEEIILVIGQRIQQIGRKFGLTKKTRKELVDRMSKVGNRTYLWVHLVFADIEAANPLSVDDLSRSVDKMPQTVEAAYDKILSSSGDDTKVQRVLKFVLAAERPLHIREMATALVYLSTSHRNFADLERSLLEDKVIVESLREVCGLFVVVVDHHVHLLHQTAREFLLRPTRSKELSARKPSKSMQLPWRHSFDLEQSHALISRVCVGYLLLIESEQIDTNAEGWRERNHLEFHLLDYAAEHWTTHYRQSETKAGPELVAAAQILCMHQRRTCQVWLTYHKPTAHMETSALSNQNPDGLMIAAHFGLATLVRPMLLAEKSLPVRLAPRKARTSPPQSRGTRSSQTTSESGQYQATTALINRQDSFGRSALWHAACRGHSNVVKVLLECHAESDASVTELDAPLKAAAMCGNRSIIKQLLKHGAQSVNPALYAAAECGHHDCVKLLLKRGGQVDWADKSGRTALMAAVEEDHKKVVTQLLDAGAQIDAVDRGGYTALLLASQHFRREILAQLLEHGASTEVRNSRGFTALMLCSFVGHRAAVAELLLHDAQTEATNNNGDTALLLAAERGEGVIIDDLVEAGANIEATNHDGNTALIEAASRRRFWVVKVLLQRGANVNARNNTGRTALIVAAASGLRKNVEGLLKHGADIHARDFGGQTAISQAQAGSHYTTIRELLAWEAKMPS</sequence>
<dbReference type="PROSITE" id="PS50088">
    <property type="entry name" value="ANK_REPEAT"/>
    <property type="match status" value="6"/>
</dbReference>
<evidence type="ECO:0000256" key="3">
    <source>
        <dbReference type="SAM" id="MobiDB-lite"/>
    </source>
</evidence>
<dbReference type="PROSITE" id="PS50297">
    <property type="entry name" value="ANK_REP_REGION"/>
    <property type="match status" value="5"/>
</dbReference>
<dbReference type="InterPro" id="IPR002110">
    <property type="entry name" value="Ankyrin_rpt"/>
</dbReference>
<dbReference type="PANTHER" id="PTHR10039">
    <property type="entry name" value="AMELOGENIN"/>
    <property type="match status" value="1"/>
</dbReference>
<dbReference type="SUPFAM" id="SSF52540">
    <property type="entry name" value="P-loop containing nucleoside triphosphate hydrolases"/>
    <property type="match status" value="1"/>
</dbReference>
<dbReference type="SMART" id="SM00248">
    <property type="entry name" value="ANK"/>
    <property type="match status" value="9"/>
</dbReference>
<dbReference type="OrthoDB" id="194358at2759"/>
<organism evidence="5 6">
    <name type="scientific">Microdochium trichocladiopsis</name>
    <dbReference type="NCBI Taxonomy" id="1682393"/>
    <lineage>
        <taxon>Eukaryota</taxon>
        <taxon>Fungi</taxon>
        <taxon>Dikarya</taxon>
        <taxon>Ascomycota</taxon>
        <taxon>Pezizomycotina</taxon>
        <taxon>Sordariomycetes</taxon>
        <taxon>Xylariomycetidae</taxon>
        <taxon>Xylariales</taxon>
        <taxon>Microdochiaceae</taxon>
        <taxon>Microdochium</taxon>
    </lineage>
</organism>
<dbReference type="Proteomes" id="UP000756346">
    <property type="component" value="Unassembled WGS sequence"/>
</dbReference>